<protein>
    <recommendedName>
        <fullName evidence="4">Cold regulated protein 27</fullName>
    </recommendedName>
</protein>
<dbReference type="PANTHER" id="PTHR33676:SF3">
    <property type="entry name" value="COLD-REGULATED PROTEIN 27"/>
    <property type="match status" value="1"/>
</dbReference>
<gene>
    <name evidence="2" type="ORF">V6N12_075041</name>
</gene>
<evidence type="ECO:0000256" key="1">
    <source>
        <dbReference type="SAM" id="MobiDB-lite"/>
    </source>
</evidence>
<evidence type="ECO:0008006" key="4">
    <source>
        <dbReference type="Google" id="ProtNLM"/>
    </source>
</evidence>
<evidence type="ECO:0000313" key="2">
    <source>
        <dbReference type="EMBL" id="KAK8512462.1"/>
    </source>
</evidence>
<reference evidence="2 3" key="1">
    <citation type="journal article" date="2024" name="G3 (Bethesda)">
        <title>Genome assembly of Hibiscus sabdariffa L. provides insights into metabolisms of medicinal natural products.</title>
        <authorList>
            <person name="Kim T."/>
        </authorList>
    </citation>
    <scope>NUCLEOTIDE SEQUENCE [LARGE SCALE GENOMIC DNA]</scope>
    <source>
        <strain evidence="2">TK-2024</strain>
        <tissue evidence="2">Old leaves</tissue>
    </source>
</reference>
<comment type="caution">
    <text evidence="2">The sequence shown here is derived from an EMBL/GenBank/DDBJ whole genome shotgun (WGS) entry which is preliminary data.</text>
</comment>
<dbReference type="EMBL" id="JBBPBM010000072">
    <property type="protein sequence ID" value="KAK8512462.1"/>
    <property type="molecule type" value="Genomic_DNA"/>
</dbReference>
<accession>A0ABR2BZC0</accession>
<keyword evidence="3" id="KW-1185">Reference proteome</keyword>
<dbReference type="InterPro" id="IPR044678">
    <property type="entry name" value="COR27/28"/>
</dbReference>
<name>A0ABR2BZC0_9ROSI</name>
<sequence>MEGFRRTESWTSLEASSSESLTRTMSPGRFAQQQEEQVPSLDSLMTESTSTEWTNEKHNLYLKSMEASFVDQLYDSMDFLRCNSRKERFPGSTHRTSSGQFKVLRGGCWKKVNFETPGFRQNKRHSSSCFMASPWIQHFRLGSKSRVFASCSHLQDNASPKEVTDQNFVDAEQGEKTSSECSSKRLKTLAYDAS</sequence>
<feature type="compositionally biased region" description="Low complexity" evidence="1">
    <location>
        <begin position="9"/>
        <end position="22"/>
    </location>
</feature>
<proteinExistence type="predicted"/>
<dbReference type="Proteomes" id="UP001472677">
    <property type="component" value="Unassembled WGS sequence"/>
</dbReference>
<evidence type="ECO:0000313" key="3">
    <source>
        <dbReference type="Proteomes" id="UP001472677"/>
    </source>
</evidence>
<feature type="region of interest" description="Disordered" evidence="1">
    <location>
        <begin position="1"/>
        <end position="49"/>
    </location>
</feature>
<organism evidence="2 3">
    <name type="scientific">Hibiscus sabdariffa</name>
    <name type="common">roselle</name>
    <dbReference type="NCBI Taxonomy" id="183260"/>
    <lineage>
        <taxon>Eukaryota</taxon>
        <taxon>Viridiplantae</taxon>
        <taxon>Streptophyta</taxon>
        <taxon>Embryophyta</taxon>
        <taxon>Tracheophyta</taxon>
        <taxon>Spermatophyta</taxon>
        <taxon>Magnoliopsida</taxon>
        <taxon>eudicotyledons</taxon>
        <taxon>Gunneridae</taxon>
        <taxon>Pentapetalae</taxon>
        <taxon>rosids</taxon>
        <taxon>malvids</taxon>
        <taxon>Malvales</taxon>
        <taxon>Malvaceae</taxon>
        <taxon>Malvoideae</taxon>
        <taxon>Hibiscus</taxon>
    </lineage>
</organism>
<dbReference type="PANTHER" id="PTHR33676">
    <property type="entry name" value="COLD REGULATED PROTEIN 27"/>
    <property type="match status" value="1"/>
</dbReference>